<feature type="compositionally biased region" description="Acidic residues" evidence="15">
    <location>
        <begin position="190"/>
        <end position="199"/>
    </location>
</feature>
<dbReference type="CDD" id="cd18794">
    <property type="entry name" value="SF2_C_RecQ"/>
    <property type="match status" value="1"/>
</dbReference>
<feature type="compositionally biased region" description="Acidic residues" evidence="15">
    <location>
        <begin position="1189"/>
        <end position="1200"/>
    </location>
</feature>
<dbReference type="EMBL" id="AWNI01000012">
    <property type="protein sequence ID" value="ETS62193.1"/>
    <property type="molecule type" value="Genomic_DNA"/>
</dbReference>
<dbReference type="EC" id="5.6.2.4" evidence="13"/>
<keyword evidence="7" id="KW-0067">ATP-binding</keyword>
<evidence type="ECO:0000256" key="7">
    <source>
        <dbReference type="ARBA" id="ARBA00022840"/>
    </source>
</evidence>
<dbReference type="GO" id="GO:0005634">
    <property type="term" value="C:nucleus"/>
    <property type="evidence" value="ECO:0007669"/>
    <property type="project" value="UniProtKB-SubCell"/>
</dbReference>
<evidence type="ECO:0000256" key="6">
    <source>
        <dbReference type="ARBA" id="ARBA00022806"/>
    </source>
</evidence>
<feature type="compositionally biased region" description="Low complexity" evidence="15">
    <location>
        <begin position="471"/>
        <end position="485"/>
    </location>
</feature>
<comment type="catalytic activity">
    <reaction evidence="14">
        <text>ATP + H2O = ADP + phosphate + H(+)</text>
        <dbReference type="Rhea" id="RHEA:13065"/>
        <dbReference type="ChEBI" id="CHEBI:15377"/>
        <dbReference type="ChEBI" id="CHEBI:15378"/>
        <dbReference type="ChEBI" id="CHEBI:30616"/>
        <dbReference type="ChEBI" id="CHEBI:43474"/>
        <dbReference type="ChEBI" id="CHEBI:456216"/>
    </reaction>
</comment>
<dbReference type="FunFam" id="3.40.50.300:FF:000296">
    <property type="entry name" value="ATP-dependent DNA helicase RecQ"/>
    <property type="match status" value="1"/>
</dbReference>
<dbReference type="InterPro" id="IPR004589">
    <property type="entry name" value="DNA_helicase_ATP-dep_RecQ"/>
</dbReference>
<dbReference type="CDD" id="cd17920">
    <property type="entry name" value="DEXHc_RecQ"/>
    <property type="match status" value="1"/>
</dbReference>
<dbReference type="GO" id="GO:0003677">
    <property type="term" value="F:DNA binding"/>
    <property type="evidence" value="ECO:0007669"/>
    <property type="project" value="UniProtKB-KW"/>
</dbReference>
<feature type="compositionally biased region" description="Low complexity" evidence="15">
    <location>
        <begin position="1386"/>
        <end position="1422"/>
    </location>
</feature>
<dbReference type="PROSITE" id="PS51194">
    <property type="entry name" value="HELICASE_CTER"/>
    <property type="match status" value="1"/>
</dbReference>
<evidence type="ECO:0000256" key="8">
    <source>
        <dbReference type="ARBA" id="ARBA00023125"/>
    </source>
</evidence>
<keyword evidence="3" id="KW-0547">Nucleotide-binding</keyword>
<dbReference type="GO" id="GO:0031422">
    <property type="term" value="C:RecQ family helicase-topoisomerase III complex"/>
    <property type="evidence" value="ECO:0007669"/>
    <property type="project" value="UniProtKB-ARBA"/>
</dbReference>
<dbReference type="Pfam" id="PF16124">
    <property type="entry name" value="RecQ_Zn_bind"/>
    <property type="match status" value="1"/>
</dbReference>
<evidence type="ECO:0000256" key="15">
    <source>
        <dbReference type="SAM" id="MobiDB-lite"/>
    </source>
</evidence>
<comment type="subcellular location">
    <subcellularLocation>
        <location evidence="1">Nucleus</location>
    </subcellularLocation>
</comment>
<feature type="compositionally biased region" description="Polar residues" evidence="15">
    <location>
        <begin position="1119"/>
        <end position="1133"/>
    </location>
</feature>
<feature type="compositionally biased region" description="Pro residues" evidence="15">
    <location>
        <begin position="359"/>
        <end position="371"/>
    </location>
</feature>
<dbReference type="SUPFAM" id="SSF47819">
    <property type="entry name" value="HRDC-like"/>
    <property type="match status" value="1"/>
</dbReference>
<keyword evidence="5" id="KW-0378">Hydrolase</keyword>
<comment type="catalytic activity">
    <reaction evidence="12">
        <text>Couples ATP hydrolysis with the unwinding of duplex DNA by translocating in the 3'-5' direction.</text>
        <dbReference type="EC" id="5.6.2.4"/>
    </reaction>
</comment>
<dbReference type="InterPro" id="IPR014001">
    <property type="entry name" value="Helicase_ATP-bd"/>
</dbReference>
<dbReference type="PROSITE" id="PS00690">
    <property type="entry name" value="DEAH_ATP_HELICASE"/>
    <property type="match status" value="1"/>
</dbReference>
<dbReference type="PANTHER" id="PTHR13710">
    <property type="entry name" value="DNA HELICASE RECQ FAMILY MEMBER"/>
    <property type="match status" value="1"/>
</dbReference>
<comment type="similarity">
    <text evidence="2">Belongs to the helicase family. RecQ subfamily.</text>
</comment>
<name>W3VKK0_MOEAP</name>
<evidence type="ECO:0000256" key="10">
    <source>
        <dbReference type="ARBA" id="ARBA00023235"/>
    </source>
</evidence>
<keyword evidence="8" id="KW-0238">DNA-binding</keyword>
<feature type="compositionally biased region" description="Polar residues" evidence="15">
    <location>
        <begin position="394"/>
        <end position="419"/>
    </location>
</feature>
<dbReference type="GO" id="GO:0005524">
    <property type="term" value="F:ATP binding"/>
    <property type="evidence" value="ECO:0007669"/>
    <property type="project" value="UniProtKB-KW"/>
</dbReference>
<feature type="domain" description="Helicase C-terminal" evidence="18">
    <location>
        <begin position="806"/>
        <end position="953"/>
    </location>
</feature>
<evidence type="ECO:0000256" key="9">
    <source>
        <dbReference type="ARBA" id="ARBA00023204"/>
    </source>
</evidence>
<feature type="region of interest" description="Disordered" evidence="15">
    <location>
        <begin position="42"/>
        <end position="68"/>
    </location>
</feature>
<comment type="caution">
    <text evidence="19">The sequence shown here is derived from an EMBL/GenBank/DDBJ whole genome shotgun (WGS) entry which is preliminary data.</text>
</comment>
<evidence type="ECO:0000313" key="19">
    <source>
        <dbReference type="EMBL" id="ETS62193.1"/>
    </source>
</evidence>
<dbReference type="Gene3D" id="3.40.50.300">
    <property type="entry name" value="P-loop containing nucleotide triphosphate hydrolases"/>
    <property type="match status" value="2"/>
</dbReference>
<dbReference type="GO" id="GO:0005737">
    <property type="term" value="C:cytoplasm"/>
    <property type="evidence" value="ECO:0007669"/>
    <property type="project" value="TreeGrafter"/>
</dbReference>
<feature type="region of interest" description="Disordered" evidence="15">
    <location>
        <begin position="390"/>
        <end position="547"/>
    </location>
</feature>
<keyword evidence="9" id="KW-0234">DNA repair</keyword>
<dbReference type="SMART" id="SM00490">
    <property type="entry name" value="HELICc"/>
    <property type="match status" value="1"/>
</dbReference>
<dbReference type="PANTHER" id="PTHR13710:SF153">
    <property type="entry name" value="RECQ-LIKE DNA HELICASE BLM"/>
    <property type="match status" value="1"/>
</dbReference>
<dbReference type="FunFam" id="3.40.50.300:FF:000340">
    <property type="entry name" value="Bloom syndrome, RecQ helicase"/>
    <property type="match status" value="1"/>
</dbReference>
<dbReference type="SMART" id="SM00341">
    <property type="entry name" value="HRDC"/>
    <property type="match status" value="1"/>
</dbReference>
<evidence type="ECO:0000259" key="18">
    <source>
        <dbReference type="PROSITE" id="PS51194"/>
    </source>
</evidence>
<dbReference type="Gene3D" id="1.10.150.80">
    <property type="entry name" value="HRDC domain"/>
    <property type="match status" value="1"/>
</dbReference>
<dbReference type="InterPro" id="IPR010997">
    <property type="entry name" value="HRDC-like_sf"/>
</dbReference>
<evidence type="ECO:0000256" key="5">
    <source>
        <dbReference type="ARBA" id="ARBA00022801"/>
    </source>
</evidence>
<accession>W3VKK0</accession>
<evidence type="ECO:0000313" key="20">
    <source>
        <dbReference type="Proteomes" id="UP000019462"/>
    </source>
</evidence>
<dbReference type="Pfam" id="PF09382">
    <property type="entry name" value="RQC"/>
    <property type="match status" value="1"/>
</dbReference>
<dbReference type="GO" id="GO:0006260">
    <property type="term" value="P:DNA replication"/>
    <property type="evidence" value="ECO:0007669"/>
    <property type="project" value="InterPro"/>
</dbReference>
<feature type="domain" description="HRDC" evidence="16">
    <location>
        <begin position="1229"/>
        <end position="1309"/>
    </location>
</feature>
<dbReference type="FunFam" id="1.10.10.10:FF:000495">
    <property type="entry name" value="RecQ family helicase MusN"/>
    <property type="match status" value="1"/>
</dbReference>
<dbReference type="InterPro" id="IPR002121">
    <property type="entry name" value="HRDC_dom"/>
</dbReference>
<evidence type="ECO:0000256" key="13">
    <source>
        <dbReference type="ARBA" id="ARBA00034808"/>
    </source>
</evidence>
<feature type="compositionally biased region" description="Polar residues" evidence="15">
    <location>
        <begin position="163"/>
        <end position="172"/>
    </location>
</feature>
<feature type="compositionally biased region" description="Low complexity" evidence="15">
    <location>
        <begin position="1324"/>
        <end position="1359"/>
    </location>
</feature>
<evidence type="ECO:0000259" key="17">
    <source>
        <dbReference type="PROSITE" id="PS51192"/>
    </source>
</evidence>
<evidence type="ECO:0000256" key="11">
    <source>
        <dbReference type="ARBA" id="ARBA00023242"/>
    </source>
</evidence>
<dbReference type="GO" id="GO:0000724">
    <property type="term" value="P:double-strand break repair via homologous recombination"/>
    <property type="evidence" value="ECO:0007669"/>
    <property type="project" value="UniProtKB-ARBA"/>
</dbReference>
<dbReference type="PROSITE" id="PS50967">
    <property type="entry name" value="HRDC"/>
    <property type="match status" value="1"/>
</dbReference>
<feature type="region of interest" description="Disordered" evidence="15">
    <location>
        <begin position="153"/>
        <end position="278"/>
    </location>
</feature>
<dbReference type="GO" id="GO:0009378">
    <property type="term" value="F:four-way junction helicase activity"/>
    <property type="evidence" value="ECO:0007669"/>
    <property type="project" value="TreeGrafter"/>
</dbReference>
<keyword evidence="20" id="KW-1185">Reference proteome</keyword>
<dbReference type="GO" id="GO:0031573">
    <property type="term" value="P:mitotic intra-S DNA damage checkpoint signaling"/>
    <property type="evidence" value="ECO:0007669"/>
    <property type="project" value="UniProtKB-ARBA"/>
</dbReference>
<dbReference type="InterPro" id="IPR027417">
    <property type="entry name" value="P-loop_NTPase"/>
</dbReference>
<dbReference type="InterPro" id="IPR044876">
    <property type="entry name" value="HRDC_dom_sf"/>
</dbReference>
<dbReference type="Pfam" id="PF00270">
    <property type="entry name" value="DEAD"/>
    <property type="match status" value="1"/>
</dbReference>
<dbReference type="InterPro" id="IPR018982">
    <property type="entry name" value="RQC_domain"/>
</dbReference>
<proteinExistence type="inferred from homology"/>
<evidence type="ECO:0000256" key="3">
    <source>
        <dbReference type="ARBA" id="ARBA00022741"/>
    </source>
</evidence>
<evidence type="ECO:0000256" key="2">
    <source>
        <dbReference type="ARBA" id="ARBA00005446"/>
    </source>
</evidence>
<dbReference type="HOGENOM" id="CLU_004536_1_0_1"/>
<evidence type="ECO:0000256" key="4">
    <source>
        <dbReference type="ARBA" id="ARBA00022763"/>
    </source>
</evidence>
<sequence length="1460" mass="161854">MQGSQLHSRLPYSLATAYISIRSHAVAAFLLLRHSAVQSVDAPALDPTPSLNPNSPAPSSSAEHNRKEQPSSLVSLVFAVPSTSQQRSRAWNSASRVSGIGLDSAAEHIPLIDRGWFLFPFCRRHQALNQHPLQPWTCPVHSDARRLLKKEEARHPRIRHKSSSMPASTSIQDLPYRRQTAADGTSETIFIDDEDDDSAFADRPNRRDATAASGRPSPKRHLADATSSDAAHKRMRPSGADQSSTSSINSPSSAPRDPQPGSSGSLSRTSSLMRPSAPDNELDYMTMVELEAYFDFNRNSFLDRLARLAQRRHGFKDDDAWRQFNAEFDIMLRYRGTAERARLLGKARSDSTKSHPVQPDQPAPRPPPPRQPESATRIASDSFQVLGERRASTPAPTNPANHLTPSSVFRSDAGPSSSSERSKLRPQAAIASVSSTELVQPQDAPFLDTTGDDLPSSEDDGWSSDFARQLSQQPPAAAVRASSPRPQSPPPPTSRLLQGLNQLSAGRSDDRLPDAFGGYQEEENDDDSDVFDHAGDEDEEEDDDDLPEEVKFAQRGPSMQNTLSLDVVSTMPDHKWTRDVVYTMRHFFKLKRFRANQLEAINGTLMGRDVFVLMPTGGGKSLCYQLPACVDSGSTKGITIVVSPLLSLIQDQVRHLLSLGIIAAKLTGDMKHADKQTVCAEALSSQSAVRLIYVTPEFIRQSNQAKTLLNDLHRRKRIARFVVDEAHCVSQWGHDFRPHYTELGALRDDYPNVPIMALTATANERVIKDVKEHLHMKDVIQLSQSFNRPNLEYQVRPKPGNKVLEEISSLILTSHKDQCGIIYCFSRESCETVAHDLSTKYGISAHHYHAKLSADDRAMVQQKWQQNKFRVIVATIAFGMGIDKPDVRFVIHHSAPKSLEGYYQETGRAGRDGKSSVCILYYNYADINKMKSMIEKEEDKSPEAKERAIQSLDDIARFCNNKIECRRVQVLRYFGETFSAAMCHNTCDNCCRKGDTIRTEDVTEMAKKAVRLVQKLTDNRSQLTLSYCVDVFRGSRRKEITRAGHHQIEMHGAGSQLKVDEAKRLFELLCAEKVFRQRMLKNKMGFNNAYLHVGPQAKTVLEGRKKITMQFEQDGPSASAKTSTSRPNAQQQQRRVRDSDFAEFDDDAHDISHVSLSPRGPQGDRRANAGPSAGDEDFEIPEEVLHEDFDPDRDSDDDEPLAATGGNTTHGFDNDSDDDDFVIDHQRSSNMQDQCFRELKKLNAKLAEKEGVQLSQFVPDELLYELSAFLPTNTDLALAKLENPNRWFRKYAGRFVRICRRHVEATRSQHKGSEREHQRMWDQASSNVRPRPAASSSSSTPARAVATAASTPQGRAAPRKSALLAAANLEQYTYDEAAPAGAAARTGRASLGSSRPAAPAAASKTARSSLGGSKDSAAGGSAKRLTLARPFMPTSGARGAVNIAPMPLKISRNHNRPRPS</sequence>
<evidence type="ECO:0000256" key="12">
    <source>
        <dbReference type="ARBA" id="ARBA00034617"/>
    </source>
</evidence>
<dbReference type="Pfam" id="PF00271">
    <property type="entry name" value="Helicase_C"/>
    <property type="match status" value="1"/>
</dbReference>
<feature type="compositionally biased region" description="Basic and acidic residues" evidence="15">
    <location>
        <begin position="1305"/>
        <end position="1320"/>
    </location>
</feature>
<feature type="region of interest" description="Disordered" evidence="15">
    <location>
        <begin position="1112"/>
        <end position="1220"/>
    </location>
</feature>
<feature type="region of interest" description="Disordered" evidence="15">
    <location>
        <begin position="1305"/>
        <end position="1359"/>
    </location>
</feature>
<dbReference type="InterPro" id="IPR036388">
    <property type="entry name" value="WH-like_DNA-bd_sf"/>
</dbReference>
<dbReference type="SUPFAM" id="SSF52540">
    <property type="entry name" value="P-loop containing nucleoside triphosphate hydrolases"/>
    <property type="match status" value="2"/>
</dbReference>
<feature type="compositionally biased region" description="Acidic residues" evidence="15">
    <location>
        <begin position="520"/>
        <end position="547"/>
    </location>
</feature>
<dbReference type="InterPro" id="IPR032284">
    <property type="entry name" value="RecQ_Zn-bd"/>
</dbReference>
<dbReference type="InterPro" id="IPR011545">
    <property type="entry name" value="DEAD/DEAH_box_helicase_dom"/>
</dbReference>
<evidence type="ECO:0000259" key="16">
    <source>
        <dbReference type="PROSITE" id="PS50967"/>
    </source>
</evidence>
<evidence type="ECO:0000256" key="1">
    <source>
        <dbReference type="ARBA" id="ARBA00004123"/>
    </source>
</evidence>
<feature type="domain" description="Helicase ATP-binding" evidence="17">
    <location>
        <begin position="601"/>
        <end position="780"/>
    </location>
</feature>
<dbReference type="GO" id="GO:0000729">
    <property type="term" value="P:DNA double-strand break processing"/>
    <property type="evidence" value="ECO:0007669"/>
    <property type="project" value="UniProtKB-ARBA"/>
</dbReference>
<dbReference type="InterPro" id="IPR001650">
    <property type="entry name" value="Helicase_C-like"/>
</dbReference>
<organism evidence="19 20">
    <name type="scientific">Moesziomyces aphidis</name>
    <name type="common">Pseudozyma aphidis</name>
    <dbReference type="NCBI Taxonomy" id="84754"/>
    <lineage>
        <taxon>Eukaryota</taxon>
        <taxon>Fungi</taxon>
        <taxon>Dikarya</taxon>
        <taxon>Basidiomycota</taxon>
        <taxon>Ustilaginomycotina</taxon>
        <taxon>Ustilaginomycetes</taxon>
        <taxon>Ustilaginales</taxon>
        <taxon>Ustilaginaceae</taxon>
        <taxon>Moesziomyces</taxon>
    </lineage>
</organism>
<dbReference type="SMART" id="SM00956">
    <property type="entry name" value="RQC"/>
    <property type="match status" value="1"/>
</dbReference>
<gene>
    <name evidence="19" type="ORF">PaG_03763</name>
</gene>
<dbReference type="GO" id="GO:0016787">
    <property type="term" value="F:hydrolase activity"/>
    <property type="evidence" value="ECO:0007669"/>
    <property type="project" value="UniProtKB-KW"/>
</dbReference>
<dbReference type="OrthoDB" id="10261556at2759"/>
<keyword evidence="10" id="KW-0413">Isomerase</keyword>
<dbReference type="PROSITE" id="PS51192">
    <property type="entry name" value="HELICASE_ATP_BIND_1"/>
    <property type="match status" value="1"/>
</dbReference>
<dbReference type="Proteomes" id="UP000019462">
    <property type="component" value="Unassembled WGS sequence"/>
</dbReference>
<dbReference type="SMART" id="SM00487">
    <property type="entry name" value="DEXDc"/>
    <property type="match status" value="1"/>
</dbReference>
<dbReference type="Gene3D" id="1.10.10.10">
    <property type="entry name" value="Winged helix-like DNA-binding domain superfamily/Winged helix DNA-binding domain"/>
    <property type="match status" value="1"/>
</dbReference>
<feature type="region of interest" description="Disordered" evidence="15">
    <location>
        <begin position="1386"/>
        <end position="1460"/>
    </location>
</feature>
<keyword evidence="11" id="KW-0539">Nucleus</keyword>
<feature type="region of interest" description="Disordered" evidence="15">
    <location>
        <begin position="346"/>
        <end position="376"/>
    </location>
</feature>
<keyword evidence="4" id="KW-0227">DNA damage</keyword>
<protein>
    <recommendedName>
        <fullName evidence="13">DNA 3'-5' helicase</fullName>
        <ecNumber evidence="13">5.6.2.4</ecNumber>
    </recommendedName>
</protein>
<feature type="compositionally biased region" description="Basic residues" evidence="15">
    <location>
        <begin position="1451"/>
        <end position="1460"/>
    </location>
</feature>
<feature type="compositionally biased region" description="Low complexity" evidence="15">
    <location>
        <begin position="243"/>
        <end position="253"/>
    </location>
</feature>
<dbReference type="NCBIfam" id="TIGR00614">
    <property type="entry name" value="recQ_fam"/>
    <property type="match status" value="1"/>
</dbReference>
<feature type="compositionally biased region" description="Low complexity" evidence="15">
    <location>
        <begin position="47"/>
        <end position="62"/>
    </location>
</feature>
<evidence type="ECO:0000256" key="14">
    <source>
        <dbReference type="ARBA" id="ARBA00049360"/>
    </source>
</evidence>
<dbReference type="InterPro" id="IPR002464">
    <property type="entry name" value="DNA/RNA_helicase_DEAH_CS"/>
</dbReference>
<feature type="compositionally biased region" description="Low complexity" evidence="15">
    <location>
        <begin position="261"/>
        <end position="272"/>
    </location>
</feature>
<dbReference type="GO" id="GO:0043138">
    <property type="term" value="F:3'-5' DNA helicase activity"/>
    <property type="evidence" value="ECO:0007669"/>
    <property type="project" value="UniProtKB-EC"/>
</dbReference>
<reference evidence="19 20" key="1">
    <citation type="journal article" date="2014" name="Genome Announc.">
        <title>Genome sequence of the basidiomycetous fungus Pseudozyma aphidis DSM70725, an efficient producer of biosurfactant mannosylerythritol lipids.</title>
        <authorList>
            <person name="Lorenz S."/>
            <person name="Guenther M."/>
            <person name="Grumaz C."/>
            <person name="Rupp S."/>
            <person name="Zibek S."/>
            <person name="Sohn K."/>
        </authorList>
    </citation>
    <scope>NUCLEOTIDE SEQUENCE [LARGE SCALE GENOMIC DNA]</scope>
    <source>
        <strain evidence="20">ATCC 32657 / CBS 517.83 / DSM 70725 / JCM 10318 / NBRC 10182 / NRRL Y-7954 / St-0401</strain>
    </source>
</reference>
<keyword evidence="6" id="KW-0347">Helicase</keyword>